<name>A0ABS8RUW5_DATST</name>
<keyword evidence="3" id="KW-1185">Reference proteome</keyword>
<dbReference type="Proteomes" id="UP000823775">
    <property type="component" value="Unassembled WGS sequence"/>
</dbReference>
<protein>
    <submittedName>
        <fullName evidence="2">Uncharacterized protein</fullName>
    </submittedName>
</protein>
<evidence type="ECO:0000256" key="1">
    <source>
        <dbReference type="SAM" id="MobiDB-lite"/>
    </source>
</evidence>
<accession>A0ABS8RUW5</accession>
<organism evidence="2 3">
    <name type="scientific">Datura stramonium</name>
    <name type="common">Jimsonweed</name>
    <name type="synonym">Common thornapple</name>
    <dbReference type="NCBI Taxonomy" id="4076"/>
    <lineage>
        <taxon>Eukaryota</taxon>
        <taxon>Viridiplantae</taxon>
        <taxon>Streptophyta</taxon>
        <taxon>Embryophyta</taxon>
        <taxon>Tracheophyta</taxon>
        <taxon>Spermatophyta</taxon>
        <taxon>Magnoliopsida</taxon>
        <taxon>eudicotyledons</taxon>
        <taxon>Gunneridae</taxon>
        <taxon>Pentapetalae</taxon>
        <taxon>asterids</taxon>
        <taxon>lamiids</taxon>
        <taxon>Solanales</taxon>
        <taxon>Solanaceae</taxon>
        <taxon>Solanoideae</taxon>
        <taxon>Datureae</taxon>
        <taxon>Datura</taxon>
    </lineage>
</organism>
<evidence type="ECO:0000313" key="2">
    <source>
        <dbReference type="EMBL" id="MCD7450397.1"/>
    </source>
</evidence>
<dbReference type="EMBL" id="JACEIK010000130">
    <property type="protein sequence ID" value="MCD7450397.1"/>
    <property type="molecule type" value="Genomic_DNA"/>
</dbReference>
<feature type="region of interest" description="Disordered" evidence="1">
    <location>
        <begin position="33"/>
        <end position="61"/>
    </location>
</feature>
<feature type="compositionally biased region" description="Basic and acidic residues" evidence="1">
    <location>
        <begin position="41"/>
        <end position="55"/>
    </location>
</feature>
<reference evidence="2 3" key="1">
    <citation type="journal article" date="2021" name="BMC Genomics">
        <title>Datura genome reveals duplications of psychoactive alkaloid biosynthetic genes and high mutation rate following tissue culture.</title>
        <authorList>
            <person name="Rajewski A."/>
            <person name="Carter-House D."/>
            <person name="Stajich J."/>
            <person name="Litt A."/>
        </authorList>
    </citation>
    <scope>NUCLEOTIDE SEQUENCE [LARGE SCALE GENOMIC DNA]</scope>
    <source>
        <strain evidence="2">AR-01</strain>
    </source>
</reference>
<evidence type="ECO:0000313" key="3">
    <source>
        <dbReference type="Proteomes" id="UP000823775"/>
    </source>
</evidence>
<gene>
    <name evidence="2" type="ORF">HAX54_006030</name>
</gene>
<comment type="caution">
    <text evidence="2">The sequence shown here is derived from an EMBL/GenBank/DDBJ whole genome shotgun (WGS) entry which is preliminary data.</text>
</comment>
<proteinExistence type="predicted"/>
<sequence length="115" mass="11637">MKLVGLFGFGECLASRRNSVMVRKVKVPGWRGEVKSGGGGEEGKGQRIVGGEKGRGRSSGCGCSPVDSGGGLADDGVFGSAVYSCYGGGWLVVLGLLVGGEEKEEGGERFGGGHI</sequence>